<sequence>MKGSCQCGNVRYEIPDNYIALVACYCTECQKASSGIGTYSMLLPSDAFQLISGQLKSWERTSTVGTRNKTHFCPDCGNRIYNLNPDAPAIIKLKAGTLEQAARLVPDAHVWLKSAPAWIMIPEDALTYETQPSIEEGLQDLQQKRQAYACYQE</sequence>
<comment type="similarity">
    <text evidence="1">Belongs to the Gfa family.</text>
</comment>
<protein>
    <submittedName>
        <fullName evidence="6">GFA family protein</fullName>
    </submittedName>
</protein>
<dbReference type="InterPro" id="IPR006913">
    <property type="entry name" value="CENP-V/GFA"/>
</dbReference>
<organism evidence="6 7">
    <name type="scientific">Kistimonas scapharcae</name>
    <dbReference type="NCBI Taxonomy" id="1036133"/>
    <lineage>
        <taxon>Bacteria</taxon>
        <taxon>Pseudomonadati</taxon>
        <taxon>Pseudomonadota</taxon>
        <taxon>Gammaproteobacteria</taxon>
        <taxon>Oceanospirillales</taxon>
        <taxon>Endozoicomonadaceae</taxon>
        <taxon>Kistimonas</taxon>
    </lineage>
</organism>
<evidence type="ECO:0000256" key="4">
    <source>
        <dbReference type="ARBA" id="ARBA00023239"/>
    </source>
</evidence>
<evidence type="ECO:0000313" key="6">
    <source>
        <dbReference type="EMBL" id="GAA4649723.1"/>
    </source>
</evidence>
<keyword evidence="7" id="KW-1185">Reference proteome</keyword>
<dbReference type="PROSITE" id="PS51891">
    <property type="entry name" value="CENP_V_GFA"/>
    <property type="match status" value="1"/>
</dbReference>
<evidence type="ECO:0000256" key="1">
    <source>
        <dbReference type="ARBA" id="ARBA00005495"/>
    </source>
</evidence>
<dbReference type="RefSeq" id="WP_345195697.1">
    <property type="nucleotide sequence ID" value="NZ_BAABFL010000278.1"/>
</dbReference>
<dbReference type="SUPFAM" id="SSF51316">
    <property type="entry name" value="Mss4-like"/>
    <property type="match status" value="1"/>
</dbReference>
<dbReference type="EMBL" id="BAABFL010000278">
    <property type="protein sequence ID" value="GAA4649723.1"/>
    <property type="molecule type" value="Genomic_DNA"/>
</dbReference>
<dbReference type="Pfam" id="PF04828">
    <property type="entry name" value="GFA"/>
    <property type="match status" value="1"/>
</dbReference>
<evidence type="ECO:0000313" key="7">
    <source>
        <dbReference type="Proteomes" id="UP001500604"/>
    </source>
</evidence>
<proteinExistence type="inferred from homology"/>
<keyword evidence="2" id="KW-0479">Metal-binding</keyword>
<evidence type="ECO:0000256" key="3">
    <source>
        <dbReference type="ARBA" id="ARBA00022833"/>
    </source>
</evidence>
<keyword evidence="3" id="KW-0862">Zinc</keyword>
<evidence type="ECO:0000256" key="2">
    <source>
        <dbReference type="ARBA" id="ARBA00022723"/>
    </source>
</evidence>
<feature type="domain" description="CENP-V/GFA" evidence="5">
    <location>
        <begin position="1"/>
        <end position="129"/>
    </location>
</feature>
<evidence type="ECO:0000259" key="5">
    <source>
        <dbReference type="PROSITE" id="PS51891"/>
    </source>
</evidence>
<dbReference type="PANTHER" id="PTHR33337:SF40">
    <property type="entry name" value="CENP-V_GFA DOMAIN-CONTAINING PROTEIN-RELATED"/>
    <property type="match status" value="1"/>
</dbReference>
<keyword evidence="4" id="KW-0456">Lyase</keyword>
<accession>A0ABP8V0J9</accession>
<name>A0ABP8V0J9_9GAMM</name>
<dbReference type="PANTHER" id="PTHR33337">
    <property type="entry name" value="GFA DOMAIN-CONTAINING PROTEIN"/>
    <property type="match status" value="1"/>
</dbReference>
<gene>
    <name evidence="6" type="ORF">GCM10023116_20030</name>
</gene>
<dbReference type="Proteomes" id="UP001500604">
    <property type="component" value="Unassembled WGS sequence"/>
</dbReference>
<reference evidence="7" key="1">
    <citation type="journal article" date="2019" name="Int. J. Syst. Evol. Microbiol.">
        <title>The Global Catalogue of Microorganisms (GCM) 10K type strain sequencing project: providing services to taxonomists for standard genome sequencing and annotation.</title>
        <authorList>
            <consortium name="The Broad Institute Genomics Platform"/>
            <consortium name="The Broad Institute Genome Sequencing Center for Infectious Disease"/>
            <person name="Wu L."/>
            <person name="Ma J."/>
        </authorList>
    </citation>
    <scope>NUCLEOTIDE SEQUENCE [LARGE SCALE GENOMIC DNA]</scope>
    <source>
        <strain evidence="7">JCM 17805</strain>
    </source>
</reference>
<dbReference type="InterPro" id="IPR011057">
    <property type="entry name" value="Mss4-like_sf"/>
</dbReference>
<dbReference type="Gene3D" id="3.90.1590.10">
    <property type="entry name" value="glutathione-dependent formaldehyde- activating enzyme (gfa)"/>
    <property type="match status" value="1"/>
</dbReference>
<comment type="caution">
    <text evidence="6">The sequence shown here is derived from an EMBL/GenBank/DDBJ whole genome shotgun (WGS) entry which is preliminary data.</text>
</comment>